<gene>
    <name evidence="2" type="ORF">NDI38_03625</name>
</gene>
<evidence type="ECO:0000256" key="1">
    <source>
        <dbReference type="SAM" id="Phobius"/>
    </source>
</evidence>
<dbReference type="Proteomes" id="UP001476950">
    <property type="component" value="Unassembled WGS sequence"/>
</dbReference>
<name>A0ABV0KE57_9CYAN</name>
<protein>
    <recommendedName>
        <fullName evidence="4">CAB/ELIP/HLIP-related protein</fullName>
    </recommendedName>
</protein>
<evidence type="ECO:0000313" key="2">
    <source>
        <dbReference type="EMBL" id="MEP1057513.1"/>
    </source>
</evidence>
<keyword evidence="3" id="KW-1185">Reference proteome</keyword>
<keyword evidence="1" id="KW-0812">Transmembrane</keyword>
<feature type="transmembrane region" description="Helical" evidence="1">
    <location>
        <begin position="30"/>
        <end position="55"/>
    </location>
</feature>
<proteinExistence type="predicted"/>
<evidence type="ECO:0008006" key="4">
    <source>
        <dbReference type="Google" id="ProtNLM"/>
    </source>
</evidence>
<comment type="caution">
    <text evidence="2">The sequence shown here is derived from an EMBL/GenBank/DDBJ whole genome shotgun (WGS) entry which is preliminary data.</text>
</comment>
<dbReference type="RefSeq" id="WP_190450462.1">
    <property type="nucleotide sequence ID" value="NZ_JAMPLM010000002.1"/>
</dbReference>
<evidence type="ECO:0000313" key="3">
    <source>
        <dbReference type="Proteomes" id="UP001476950"/>
    </source>
</evidence>
<dbReference type="SUPFAM" id="SSF103511">
    <property type="entry name" value="Chlorophyll a-b binding protein"/>
    <property type="match status" value="1"/>
</dbReference>
<accession>A0ABV0KE57</accession>
<keyword evidence="1" id="KW-1133">Transmembrane helix</keyword>
<organism evidence="2 3">
    <name type="scientific">Stenomitos frigidus AS-A4</name>
    <dbReference type="NCBI Taxonomy" id="2933935"/>
    <lineage>
        <taxon>Bacteria</taxon>
        <taxon>Bacillati</taxon>
        <taxon>Cyanobacteriota</taxon>
        <taxon>Cyanophyceae</taxon>
        <taxon>Leptolyngbyales</taxon>
        <taxon>Leptolyngbyaceae</taxon>
        <taxon>Stenomitos</taxon>
    </lineage>
</organism>
<dbReference type="Gene3D" id="1.10.3460.10">
    <property type="entry name" value="Chlorophyll a/b binding protein domain"/>
    <property type="match status" value="1"/>
</dbReference>
<sequence length="56" mass="6013">MTTPQPTVTPKLEEPKFGFSGYAERLNGRAAMIGFALTLIIEYVTGQGVLAWLGLG</sequence>
<reference evidence="2 3" key="1">
    <citation type="submission" date="2022-04" db="EMBL/GenBank/DDBJ databases">
        <title>Positive selection, recombination, and allopatry shape intraspecific diversity of widespread and dominant cyanobacteria.</title>
        <authorList>
            <person name="Wei J."/>
            <person name="Shu W."/>
            <person name="Hu C."/>
        </authorList>
    </citation>
    <scope>NUCLEOTIDE SEQUENCE [LARGE SCALE GENOMIC DNA]</scope>
    <source>
        <strain evidence="2 3">AS-A4</strain>
    </source>
</reference>
<dbReference type="EMBL" id="JAMPLM010000002">
    <property type="protein sequence ID" value="MEP1057513.1"/>
    <property type="molecule type" value="Genomic_DNA"/>
</dbReference>
<keyword evidence="1" id="KW-0472">Membrane</keyword>